<gene>
    <name evidence="7" type="ORF">IAC51_07705</name>
</gene>
<keyword evidence="5" id="KW-0732">Signal</keyword>
<dbReference type="Gene3D" id="3.40.30.10">
    <property type="entry name" value="Glutaredoxin"/>
    <property type="match status" value="1"/>
</dbReference>
<evidence type="ECO:0000313" key="7">
    <source>
        <dbReference type="EMBL" id="MBO8440520.1"/>
    </source>
</evidence>
<dbReference type="AlphaFoldDB" id="A0A940IFE6"/>
<protein>
    <submittedName>
        <fullName evidence="7">AhpC/TSA family protein</fullName>
    </submittedName>
</protein>
<dbReference type="EMBL" id="JADIMV010000133">
    <property type="protein sequence ID" value="MBO8440520.1"/>
    <property type="molecule type" value="Genomic_DNA"/>
</dbReference>
<dbReference type="InterPro" id="IPR036249">
    <property type="entry name" value="Thioredoxin-like_sf"/>
</dbReference>
<dbReference type="PROSITE" id="PS51352">
    <property type="entry name" value="THIOREDOXIN_2"/>
    <property type="match status" value="1"/>
</dbReference>
<sequence length="360" mass="40155">MKKLLLSLPLMATLLFAGCNDNSDNRYRITGYSDIDSLNGKWVYIFESLEAPLRAIDSAKIDNNKFTLSGVSLVQPYKAPIIITNDGRMPVLPLIGAYIVVEPGEIDVVISDGGNIDITGTPQNDMISKCENAMSDFEEACADILKRDISRSEKKTMLLSARDIRNKTMLNALKGNMNTEIALEIFRQKYMYFEQDQLDTLLEEIKPGNINDEEMQIYQSAKNTAIGKHYTDFALNDPNGNGVKLSDFVGKHSYVLIDFWASWCGPCRRAIPGLQEIYNSTTRDKFEVVAVSLDSDKDKWEAAIQAHGLKWPNMASLDAWHCTSAKDYAITFIPSTVLIDSTGTIVSRNANIDALKVLVK</sequence>
<feature type="domain" description="Thioredoxin" evidence="6">
    <location>
        <begin position="224"/>
        <end position="360"/>
    </location>
</feature>
<dbReference type="Pfam" id="PF00578">
    <property type="entry name" value="AhpC-TSA"/>
    <property type="match status" value="1"/>
</dbReference>
<dbReference type="Pfam" id="PF14289">
    <property type="entry name" value="DUF4369"/>
    <property type="match status" value="1"/>
</dbReference>
<dbReference type="PROSITE" id="PS51257">
    <property type="entry name" value="PROKAR_LIPOPROTEIN"/>
    <property type="match status" value="1"/>
</dbReference>
<comment type="caution">
    <text evidence="7">The sequence shown here is derived from an EMBL/GenBank/DDBJ whole genome shotgun (WGS) entry which is preliminary data.</text>
</comment>
<dbReference type="PANTHER" id="PTHR42852:SF6">
    <property type="entry name" value="THIOL:DISULFIDE INTERCHANGE PROTEIN DSBE"/>
    <property type="match status" value="1"/>
</dbReference>
<evidence type="ECO:0000256" key="1">
    <source>
        <dbReference type="ARBA" id="ARBA00004196"/>
    </source>
</evidence>
<comment type="subcellular location">
    <subcellularLocation>
        <location evidence="1">Cell envelope</location>
    </subcellularLocation>
</comment>
<dbReference type="GO" id="GO:0016209">
    <property type="term" value="F:antioxidant activity"/>
    <property type="evidence" value="ECO:0007669"/>
    <property type="project" value="InterPro"/>
</dbReference>
<dbReference type="InterPro" id="IPR013766">
    <property type="entry name" value="Thioredoxin_domain"/>
</dbReference>
<evidence type="ECO:0000256" key="4">
    <source>
        <dbReference type="ARBA" id="ARBA00023284"/>
    </source>
</evidence>
<dbReference type="Proteomes" id="UP000712007">
    <property type="component" value="Unassembled WGS sequence"/>
</dbReference>
<evidence type="ECO:0000313" key="8">
    <source>
        <dbReference type="Proteomes" id="UP000712007"/>
    </source>
</evidence>
<dbReference type="CDD" id="cd02966">
    <property type="entry name" value="TlpA_like_family"/>
    <property type="match status" value="1"/>
</dbReference>
<dbReference type="GO" id="GO:0017004">
    <property type="term" value="P:cytochrome complex assembly"/>
    <property type="evidence" value="ECO:0007669"/>
    <property type="project" value="UniProtKB-KW"/>
</dbReference>
<dbReference type="PANTHER" id="PTHR42852">
    <property type="entry name" value="THIOL:DISULFIDE INTERCHANGE PROTEIN DSBE"/>
    <property type="match status" value="1"/>
</dbReference>
<feature type="signal peptide" evidence="5">
    <location>
        <begin position="1"/>
        <end position="17"/>
    </location>
</feature>
<organism evidence="7 8">
    <name type="scientific">Candidatus Aphodosoma intestinipullorum</name>
    <dbReference type="NCBI Taxonomy" id="2840674"/>
    <lineage>
        <taxon>Bacteria</taxon>
        <taxon>Pseudomonadati</taxon>
        <taxon>Bacteroidota</taxon>
        <taxon>Bacteroidia</taxon>
        <taxon>Bacteroidales</taxon>
        <taxon>Candidatus Aphodosoma</taxon>
    </lineage>
</organism>
<keyword evidence="2" id="KW-0201">Cytochrome c-type biogenesis</keyword>
<evidence type="ECO:0000259" key="6">
    <source>
        <dbReference type="PROSITE" id="PS51352"/>
    </source>
</evidence>
<keyword evidence="3" id="KW-1015">Disulfide bond</keyword>
<keyword evidence="4" id="KW-0676">Redox-active center</keyword>
<dbReference type="SUPFAM" id="SSF52833">
    <property type="entry name" value="Thioredoxin-like"/>
    <property type="match status" value="1"/>
</dbReference>
<name>A0A940IFE6_9BACT</name>
<evidence type="ECO:0000256" key="5">
    <source>
        <dbReference type="SAM" id="SignalP"/>
    </source>
</evidence>
<dbReference type="InterPro" id="IPR050553">
    <property type="entry name" value="Thioredoxin_ResA/DsbE_sf"/>
</dbReference>
<reference evidence="7" key="2">
    <citation type="journal article" date="2021" name="PeerJ">
        <title>Extensive microbial diversity within the chicken gut microbiome revealed by metagenomics and culture.</title>
        <authorList>
            <person name="Gilroy R."/>
            <person name="Ravi A."/>
            <person name="Getino M."/>
            <person name="Pursley I."/>
            <person name="Horton D.L."/>
            <person name="Alikhan N.F."/>
            <person name="Baker D."/>
            <person name="Gharbi K."/>
            <person name="Hall N."/>
            <person name="Watson M."/>
            <person name="Adriaenssens E.M."/>
            <person name="Foster-Nyarko E."/>
            <person name="Jarju S."/>
            <person name="Secka A."/>
            <person name="Antonio M."/>
            <person name="Oren A."/>
            <person name="Chaudhuri R.R."/>
            <person name="La Ragione R."/>
            <person name="Hildebrand F."/>
            <person name="Pallen M.J."/>
        </authorList>
    </citation>
    <scope>NUCLEOTIDE SEQUENCE</scope>
    <source>
        <strain evidence="7">3924</strain>
    </source>
</reference>
<evidence type="ECO:0000256" key="3">
    <source>
        <dbReference type="ARBA" id="ARBA00023157"/>
    </source>
</evidence>
<dbReference type="InterPro" id="IPR025380">
    <property type="entry name" value="DUF4369"/>
</dbReference>
<reference evidence="7" key="1">
    <citation type="submission" date="2020-10" db="EMBL/GenBank/DDBJ databases">
        <authorList>
            <person name="Gilroy R."/>
        </authorList>
    </citation>
    <scope>NUCLEOTIDE SEQUENCE</scope>
    <source>
        <strain evidence="7">3924</strain>
    </source>
</reference>
<evidence type="ECO:0000256" key="2">
    <source>
        <dbReference type="ARBA" id="ARBA00022748"/>
    </source>
</evidence>
<feature type="chain" id="PRO_5037014526" evidence="5">
    <location>
        <begin position="18"/>
        <end position="360"/>
    </location>
</feature>
<dbReference type="InterPro" id="IPR000866">
    <property type="entry name" value="AhpC/TSA"/>
</dbReference>
<accession>A0A940IFE6</accession>
<dbReference type="GO" id="GO:0016491">
    <property type="term" value="F:oxidoreductase activity"/>
    <property type="evidence" value="ECO:0007669"/>
    <property type="project" value="InterPro"/>
</dbReference>
<proteinExistence type="predicted"/>
<dbReference type="GO" id="GO:0030313">
    <property type="term" value="C:cell envelope"/>
    <property type="evidence" value="ECO:0007669"/>
    <property type="project" value="UniProtKB-SubCell"/>
</dbReference>